<dbReference type="EMBL" id="JSYL01000011">
    <property type="protein sequence ID" value="KIA88080.1"/>
    <property type="molecule type" value="Genomic_DNA"/>
</dbReference>
<sequence>MKYFNLLFLVFPFLIFSQTTKPSLKLVVEKGTFLFDKESYKEKNAKLNDHLSELKKVDSLKKLNPKLNVTIIDDRILEYPKFDNATVLFKNKIFEILNIEKTKWGKNTFLLYR</sequence>
<dbReference type="Proteomes" id="UP000031473">
    <property type="component" value="Unassembled WGS sequence"/>
</dbReference>
<dbReference type="STRING" id="266749.SAMN05421876_11367"/>
<gene>
    <name evidence="1" type="ORF">OA86_12850</name>
</gene>
<accession>A0A0C1D2S3</accession>
<dbReference type="OrthoDB" id="1259935at2"/>
<dbReference type="RefSeq" id="WP_039354017.1">
    <property type="nucleotide sequence ID" value="NZ_FOLA01000013.1"/>
</dbReference>
<proteinExistence type="predicted"/>
<evidence type="ECO:0000313" key="2">
    <source>
        <dbReference type="Proteomes" id="UP000031473"/>
    </source>
</evidence>
<protein>
    <submittedName>
        <fullName evidence="1">Uncharacterized protein</fullName>
    </submittedName>
</protein>
<name>A0A0C1D2S3_9FLAO</name>
<comment type="caution">
    <text evidence="1">The sequence shown here is derived from an EMBL/GenBank/DDBJ whole genome shotgun (WGS) entry which is preliminary data.</text>
</comment>
<keyword evidence="2" id="KW-1185">Reference proteome</keyword>
<organism evidence="1 2">
    <name type="scientific">Kaistella jeonii</name>
    <dbReference type="NCBI Taxonomy" id="266749"/>
    <lineage>
        <taxon>Bacteria</taxon>
        <taxon>Pseudomonadati</taxon>
        <taxon>Bacteroidota</taxon>
        <taxon>Flavobacteriia</taxon>
        <taxon>Flavobacteriales</taxon>
        <taxon>Weeksellaceae</taxon>
        <taxon>Chryseobacterium group</taxon>
        <taxon>Kaistella</taxon>
    </lineage>
</organism>
<dbReference type="AlphaFoldDB" id="A0A0C1D2S3"/>
<evidence type="ECO:0000313" key="1">
    <source>
        <dbReference type="EMBL" id="KIA88080.1"/>
    </source>
</evidence>
<reference evidence="1 2" key="1">
    <citation type="submission" date="2014-10" db="EMBL/GenBank/DDBJ databases">
        <title>Kaistella jeonii genome.</title>
        <authorList>
            <person name="Clayton J.T."/>
            <person name="Newman J.D."/>
        </authorList>
    </citation>
    <scope>NUCLEOTIDE SEQUENCE [LARGE SCALE GENOMIC DNA]</scope>
    <source>
        <strain evidence="1 2">DSM 17048</strain>
    </source>
</reference>